<gene>
    <name evidence="1" type="ORF">ECRASSUSDP1_LOCUS24508</name>
</gene>
<sequence>MDRQDQLNFKSNLQGRILIIILLAQYSSPTYSFRKLFNFLCNSKKLCFESSFV</sequence>
<reference evidence="1" key="1">
    <citation type="submission" date="2023-07" db="EMBL/GenBank/DDBJ databases">
        <authorList>
            <consortium name="AG Swart"/>
            <person name="Singh M."/>
            <person name="Singh A."/>
            <person name="Seah K."/>
            <person name="Emmerich C."/>
        </authorList>
    </citation>
    <scope>NUCLEOTIDE SEQUENCE</scope>
    <source>
        <strain evidence="1">DP1</strain>
    </source>
</reference>
<protein>
    <submittedName>
        <fullName evidence="1">Uncharacterized protein</fullName>
    </submittedName>
</protein>
<name>A0AAD2D6Z2_EUPCR</name>
<dbReference type="EMBL" id="CAMPGE010025239">
    <property type="protein sequence ID" value="CAI2383017.1"/>
    <property type="molecule type" value="Genomic_DNA"/>
</dbReference>
<organism evidence="1 2">
    <name type="scientific">Euplotes crassus</name>
    <dbReference type="NCBI Taxonomy" id="5936"/>
    <lineage>
        <taxon>Eukaryota</taxon>
        <taxon>Sar</taxon>
        <taxon>Alveolata</taxon>
        <taxon>Ciliophora</taxon>
        <taxon>Intramacronucleata</taxon>
        <taxon>Spirotrichea</taxon>
        <taxon>Hypotrichia</taxon>
        <taxon>Euplotida</taxon>
        <taxon>Euplotidae</taxon>
        <taxon>Moneuplotes</taxon>
    </lineage>
</organism>
<accession>A0AAD2D6Z2</accession>
<evidence type="ECO:0000313" key="1">
    <source>
        <dbReference type="EMBL" id="CAI2383017.1"/>
    </source>
</evidence>
<keyword evidence="2" id="KW-1185">Reference proteome</keyword>
<comment type="caution">
    <text evidence="1">The sequence shown here is derived from an EMBL/GenBank/DDBJ whole genome shotgun (WGS) entry which is preliminary data.</text>
</comment>
<proteinExistence type="predicted"/>
<dbReference type="Proteomes" id="UP001295684">
    <property type="component" value="Unassembled WGS sequence"/>
</dbReference>
<dbReference type="AlphaFoldDB" id="A0AAD2D6Z2"/>
<evidence type="ECO:0000313" key="2">
    <source>
        <dbReference type="Proteomes" id="UP001295684"/>
    </source>
</evidence>